<accession>A0ACC2RP17</accession>
<protein>
    <submittedName>
        <fullName evidence="1">Uncharacterized protein</fullName>
    </submittedName>
</protein>
<organism evidence="1 2">
    <name type="scientific">Entomophthora muscae</name>
    <dbReference type="NCBI Taxonomy" id="34485"/>
    <lineage>
        <taxon>Eukaryota</taxon>
        <taxon>Fungi</taxon>
        <taxon>Fungi incertae sedis</taxon>
        <taxon>Zoopagomycota</taxon>
        <taxon>Entomophthoromycotina</taxon>
        <taxon>Entomophthoromycetes</taxon>
        <taxon>Entomophthorales</taxon>
        <taxon>Entomophthoraceae</taxon>
        <taxon>Entomophthora</taxon>
    </lineage>
</organism>
<dbReference type="Proteomes" id="UP001165960">
    <property type="component" value="Unassembled WGS sequence"/>
</dbReference>
<gene>
    <name evidence="1" type="ORF">DSO57_1001550</name>
</gene>
<reference evidence="1" key="1">
    <citation type="submission" date="2022-04" db="EMBL/GenBank/DDBJ databases">
        <title>Genome of the entomopathogenic fungus Entomophthora muscae.</title>
        <authorList>
            <person name="Elya C."/>
            <person name="Lovett B.R."/>
            <person name="Lee E."/>
            <person name="Macias A.M."/>
            <person name="Hajek A.E."/>
            <person name="De Bivort B.L."/>
            <person name="Kasson M.T."/>
            <person name="De Fine Licht H.H."/>
            <person name="Stajich J.E."/>
        </authorList>
    </citation>
    <scope>NUCLEOTIDE SEQUENCE</scope>
    <source>
        <strain evidence="1">Berkeley</strain>
    </source>
</reference>
<proteinExistence type="predicted"/>
<sequence length="128" mass="14720">MFLSTTTVDTEVEYNKEFLVSKIQTVVSEIKHRLHRCTSLLGEDPTVLGSINQPEVQKRLSTDTQKAFRDFYMDCVTETYGDELNKLREEDDFTQSRLGMLIDSIEAGMSLFPESDRALLTYTKPIQE</sequence>
<comment type="caution">
    <text evidence="1">The sequence shown here is derived from an EMBL/GenBank/DDBJ whole genome shotgun (WGS) entry which is preliminary data.</text>
</comment>
<evidence type="ECO:0000313" key="2">
    <source>
        <dbReference type="Proteomes" id="UP001165960"/>
    </source>
</evidence>
<keyword evidence="2" id="KW-1185">Reference proteome</keyword>
<name>A0ACC2RP17_9FUNG</name>
<dbReference type="EMBL" id="QTSX02007103">
    <property type="protein sequence ID" value="KAJ9051791.1"/>
    <property type="molecule type" value="Genomic_DNA"/>
</dbReference>
<evidence type="ECO:0000313" key="1">
    <source>
        <dbReference type="EMBL" id="KAJ9051791.1"/>
    </source>
</evidence>